<dbReference type="Proteomes" id="UP000663865">
    <property type="component" value="Unassembled WGS sequence"/>
</dbReference>
<dbReference type="AlphaFoldDB" id="A0A818SB75"/>
<comment type="caution">
    <text evidence="1">The sequence shown here is derived from an EMBL/GenBank/DDBJ whole genome shotgun (WGS) entry which is preliminary data.</text>
</comment>
<gene>
    <name evidence="1" type="ORF">KIK155_LOCUS24414</name>
</gene>
<accession>A0A818SB75</accession>
<dbReference type="Gene3D" id="1.25.40.10">
    <property type="entry name" value="Tetratricopeptide repeat domain"/>
    <property type="match status" value="1"/>
</dbReference>
<dbReference type="SUPFAM" id="SSF48452">
    <property type="entry name" value="TPR-like"/>
    <property type="match status" value="1"/>
</dbReference>
<evidence type="ECO:0000313" key="1">
    <source>
        <dbReference type="EMBL" id="CAF3667033.1"/>
    </source>
</evidence>
<dbReference type="InterPro" id="IPR011990">
    <property type="entry name" value="TPR-like_helical_dom_sf"/>
</dbReference>
<sequence length="211" mass="24595">MKTTHVFWKVQLTLTNADDEQLRQLTERMSKNFSSPLDSELQINMNPTRRLTELFAFYKYDWERARAHLHKMCSSAILDGNTVIEQAKDGLITVFSTIRNVLDSEQINEDEFHSAMVKLVNQLITLYLDHSVKPLSLLDYQPIVHRYYYMGWVQTKQGKLSEAWAIHEHTLRISRECLPPNHPRFGIAYSYISLLYLTMNDHSRALVCGCA</sequence>
<organism evidence="1 2">
    <name type="scientific">Rotaria socialis</name>
    <dbReference type="NCBI Taxonomy" id="392032"/>
    <lineage>
        <taxon>Eukaryota</taxon>
        <taxon>Metazoa</taxon>
        <taxon>Spiralia</taxon>
        <taxon>Gnathifera</taxon>
        <taxon>Rotifera</taxon>
        <taxon>Eurotatoria</taxon>
        <taxon>Bdelloidea</taxon>
        <taxon>Philodinida</taxon>
        <taxon>Philodinidae</taxon>
        <taxon>Rotaria</taxon>
    </lineage>
</organism>
<evidence type="ECO:0000313" key="2">
    <source>
        <dbReference type="Proteomes" id="UP000663865"/>
    </source>
</evidence>
<protein>
    <submittedName>
        <fullName evidence="1">Uncharacterized protein</fullName>
    </submittedName>
</protein>
<reference evidence="1" key="1">
    <citation type="submission" date="2021-02" db="EMBL/GenBank/DDBJ databases">
        <authorList>
            <person name="Nowell W R."/>
        </authorList>
    </citation>
    <scope>NUCLEOTIDE SEQUENCE</scope>
</reference>
<dbReference type="EMBL" id="CAJNYV010004341">
    <property type="protein sequence ID" value="CAF3667033.1"/>
    <property type="molecule type" value="Genomic_DNA"/>
</dbReference>
<proteinExistence type="predicted"/>
<name>A0A818SB75_9BILA</name>